<evidence type="ECO:0000313" key="2">
    <source>
        <dbReference type="Proteomes" id="UP000436858"/>
    </source>
</evidence>
<dbReference type="EMBL" id="WCRY01000083">
    <property type="protein sequence ID" value="KAB4468228.1"/>
    <property type="molecule type" value="Genomic_DNA"/>
</dbReference>
<dbReference type="AlphaFoldDB" id="A0A6I0SLZ0"/>
<proteinExistence type="predicted"/>
<protein>
    <submittedName>
        <fullName evidence="1">MFS transporter</fullName>
    </submittedName>
</protein>
<name>A0A6I0SLZ0_BACT4</name>
<organism evidence="1 2">
    <name type="scientific">Bacteroides thetaiotaomicron</name>
    <dbReference type="NCBI Taxonomy" id="818"/>
    <lineage>
        <taxon>Bacteria</taxon>
        <taxon>Pseudomonadati</taxon>
        <taxon>Bacteroidota</taxon>
        <taxon>Bacteroidia</taxon>
        <taxon>Bacteroidales</taxon>
        <taxon>Bacteroidaceae</taxon>
        <taxon>Bacteroides</taxon>
    </lineage>
</organism>
<evidence type="ECO:0000313" key="1">
    <source>
        <dbReference type="EMBL" id="KAB4468228.1"/>
    </source>
</evidence>
<comment type="caution">
    <text evidence="1">The sequence shown here is derived from an EMBL/GenBank/DDBJ whole genome shotgun (WGS) entry which is preliminary data.</text>
</comment>
<accession>A0A6I0SLZ0</accession>
<dbReference type="Proteomes" id="UP000436858">
    <property type="component" value="Unassembled WGS sequence"/>
</dbReference>
<reference evidence="1 2" key="1">
    <citation type="journal article" date="2019" name="Nat. Med.">
        <title>A library of human gut bacterial isolates paired with longitudinal multiomics data enables mechanistic microbiome research.</title>
        <authorList>
            <person name="Poyet M."/>
            <person name="Groussin M."/>
            <person name="Gibbons S.M."/>
            <person name="Avila-Pacheco J."/>
            <person name="Jiang X."/>
            <person name="Kearney S.M."/>
            <person name="Perrotta A.R."/>
            <person name="Berdy B."/>
            <person name="Zhao S."/>
            <person name="Lieberman T.D."/>
            <person name="Swanson P.K."/>
            <person name="Smith M."/>
            <person name="Roesemann S."/>
            <person name="Alexander J.E."/>
            <person name="Rich S.A."/>
            <person name="Livny J."/>
            <person name="Vlamakis H."/>
            <person name="Clish C."/>
            <person name="Bullock K."/>
            <person name="Deik A."/>
            <person name="Scott J."/>
            <person name="Pierce K.A."/>
            <person name="Xavier R.J."/>
            <person name="Alm E.J."/>
        </authorList>
    </citation>
    <scope>NUCLEOTIDE SEQUENCE [LARGE SCALE GENOMIC DNA]</scope>
    <source>
        <strain evidence="1 2">BIOML-A162</strain>
    </source>
</reference>
<gene>
    <name evidence="1" type="ORF">GAN91_28495</name>
</gene>
<sequence length="58" mass="6408">MITVGGKEITAVYVGKRALSAVYAGARLVWSAISSCFGSGFWRGDKPWSRTDGWRRNK</sequence>